<dbReference type="Pfam" id="PF05485">
    <property type="entry name" value="THAP"/>
    <property type="match status" value="1"/>
</dbReference>
<dbReference type="InParanoid" id="A0A194QZJ7"/>
<dbReference type="GO" id="GO:0008270">
    <property type="term" value="F:zinc ion binding"/>
    <property type="evidence" value="ECO:0007669"/>
    <property type="project" value="UniProtKB-KW"/>
</dbReference>
<evidence type="ECO:0000313" key="8">
    <source>
        <dbReference type="Proteomes" id="UP000053240"/>
    </source>
</evidence>
<feature type="domain" description="THAP-type" evidence="6">
    <location>
        <begin position="1"/>
        <end position="96"/>
    </location>
</feature>
<evidence type="ECO:0000256" key="2">
    <source>
        <dbReference type="ARBA" id="ARBA00022771"/>
    </source>
</evidence>
<dbReference type="AlphaFoldDB" id="A0A194QZJ7"/>
<evidence type="ECO:0000256" key="5">
    <source>
        <dbReference type="PROSITE-ProRule" id="PRU00309"/>
    </source>
</evidence>
<accession>A0A194QZJ7</accession>
<dbReference type="EMBL" id="KQ460890">
    <property type="protein sequence ID" value="KPJ10877.1"/>
    <property type="molecule type" value="Genomic_DNA"/>
</dbReference>
<name>A0A194QZJ7_PAPMA</name>
<sequence length="289" mass="33083">MSDQYRKCVKCGVTLAKDHTLTFHRFPKIGNGNPETVLRSRIWAEFCFPEENCTDVDFLKKLHTSHKMLCSKHFTEESFINISKTRLNKFSIPIGSEPILEKLRNIPGSSSQVSPTPGPSHEHIQKKQQVEMDQNAFVTSPSNLPHNNELHGMIEASMDEASVEHTAILKSIASSKKQNRRRSILKPLGVGKVKELSPREQKLYYTCRRSLQKIAVLKQKLKQKKKINPINKLVNDEHVRKLFDSNLSDSFVLLLQSQIQNCPRKPKGRRYNLKQQILALSLYKKSPAC</sequence>
<evidence type="ECO:0000256" key="3">
    <source>
        <dbReference type="ARBA" id="ARBA00022833"/>
    </source>
</evidence>
<keyword evidence="8" id="KW-1185">Reference proteome</keyword>
<dbReference type="Proteomes" id="UP000053240">
    <property type="component" value="Unassembled WGS sequence"/>
</dbReference>
<keyword evidence="2 5" id="KW-0863">Zinc-finger</keyword>
<protein>
    <recommendedName>
        <fullName evidence="6">THAP-type domain-containing protein</fullName>
    </recommendedName>
</protein>
<keyword evidence="1" id="KW-0479">Metal-binding</keyword>
<proteinExistence type="predicted"/>
<dbReference type="GO" id="GO:0003677">
    <property type="term" value="F:DNA binding"/>
    <property type="evidence" value="ECO:0007669"/>
    <property type="project" value="UniProtKB-UniRule"/>
</dbReference>
<dbReference type="SMART" id="SM00980">
    <property type="entry name" value="THAP"/>
    <property type="match status" value="1"/>
</dbReference>
<keyword evidence="3" id="KW-0862">Zinc</keyword>
<dbReference type="STRING" id="76193.A0A194QZJ7"/>
<gene>
    <name evidence="7" type="ORF">RR48_10057</name>
</gene>
<evidence type="ECO:0000313" key="7">
    <source>
        <dbReference type="EMBL" id="KPJ10877.1"/>
    </source>
</evidence>
<evidence type="ECO:0000259" key="6">
    <source>
        <dbReference type="PROSITE" id="PS50950"/>
    </source>
</evidence>
<evidence type="ECO:0000256" key="1">
    <source>
        <dbReference type="ARBA" id="ARBA00022723"/>
    </source>
</evidence>
<reference evidence="7 8" key="1">
    <citation type="journal article" date="2015" name="Nat. Commun.">
        <title>Outbred genome sequencing and CRISPR/Cas9 gene editing in butterflies.</title>
        <authorList>
            <person name="Li X."/>
            <person name="Fan D."/>
            <person name="Zhang W."/>
            <person name="Liu G."/>
            <person name="Zhang L."/>
            <person name="Zhao L."/>
            <person name="Fang X."/>
            <person name="Chen L."/>
            <person name="Dong Y."/>
            <person name="Chen Y."/>
            <person name="Ding Y."/>
            <person name="Zhao R."/>
            <person name="Feng M."/>
            <person name="Zhu Y."/>
            <person name="Feng Y."/>
            <person name="Jiang X."/>
            <person name="Zhu D."/>
            <person name="Xiang H."/>
            <person name="Feng X."/>
            <person name="Li S."/>
            <person name="Wang J."/>
            <person name="Zhang G."/>
            <person name="Kronforst M.R."/>
            <person name="Wang W."/>
        </authorList>
    </citation>
    <scope>NUCLEOTIDE SEQUENCE [LARGE SCALE GENOMIC DNA]</scope>
    <source>
        <strain evidence="7">Ya'a_city_454_Pm</strain>
        <tissue evidence="7">Whole body</tissue>
    </source>
</reference>
<dbReference type="InterPro" id="IPR006612">
    <property type="entry name" value="THAP_Znf"/>
</dbReference>
<keyword evidence="4 5" id="KW-0238">DNA-binding</keyword>
<organism evidence="7 8">
    <name type="scientific">Papilio machaon</name>
    <name type="common">Old World swallowtail butterfly</name>
    <dbReference type="NCBI Taxonomy" id="76193"/>
    <lineage>
        <taxon>Eukaryota</taxon>
        <taxon>Metazoa</taxon>
        <taxon>Ecdysozoa</taxon>
        <taxon>Arthropoda</taxon>
        <taxon>Hexapoda</taxon>
        <taxon>Insecta</taxon>
        <taxon>Pterygota</taxon>
        <taxon>Neoptera</taxon>
        <taxon>Endopterygota</taxon>
        <taxon>Lepidoptera</taxon>
        <taxon>Glossata</taxon>
        <taxon>Ditrysia</taxon>
        <taxon>Papilionoidea</taxon>
        <taxon>Papilionidae</taxon>
        <taxon>Papilioninae</taxon>
        <taxon>Papilio</taxon>
    </lineage>
</organism>
<evidence type="ECO:0000256" key="4">
    <source>
        <dbReference type="ARBA" id="ARBA00023125"/>
    </source>
</evidence>
<dbReference type="PROSITE" id="PS50950">
    <property type="entry name" value="ZF_THAP"/>
    <property type="match status" value="1"/>
</dbReference>
<dbReference type="SUPFAM" id="SSF57716">
    <property type="entry name" value="Glucocorticoid receptor-like (DNA-binding domain)"/>
    <property type="match status" value="1"/>
</dbReference>